<keyword evidence="2" id="KW-0732">Signal</keyword>
<dbReference type="SUPFAM" id="SSF49478">
    <property type="entry name" value="Cna protein B-type domain"/>
    <property type="match status" value="1"/>
</dbReference>
<evidence type="ECO:0000256" key="1">
    <source>
        <dbReference type="SAM" id="MobiDB-lite"/>
    </source>
</evidence>
<proteinExistence type="predicted"/>
<feature type="chain" id="PRO_5039169477" evidence="2">
    <location>
        <begin position="21"/>
        <end position="237"/>
    </location>
</feature>
<feature type="signal peptide" evidence="2">
    <location>
        <begin position="1"/>
        <end position="20"/>
    </location>
</feature>
<feature type="compositionally biased region" description="Low complexity" evidence="1">
    <location>
        <begin position="180"/>
        <end position="217"/>
    </location>
</feature>
<gene>
    <name evidence="3" type="ORF">GKE72_06555</name>
</gene>
<comment type="caution">
    <text evidence="3">The sequence shown here is derived from an EMBL/GenBank/DDBJ whole genome shotgun (WGS) entry which is preliminary data.</text>
</comment>
<evidence type="ECO:0000313" key="3">
    <source>
        <dbReference type="EMBL" id="MSD15739.1"/>
    </source>
</evidence>
<accession>A0A844DZN1</accession>
<evidence type="ECO:0000313" key="4">
    <source>
        <dbReference type="Proteomes" id="UP000431304"/>
    </source>
</evidence>
<feature type="compositionally biased region" description="Polar residues" evidence="1">
    <location>
        <begin position="228"/>
        <end position="237"/>
    </location>
</feature>
<feature type="region of interest" description="Disordered" evidence="1">
    <location>
        <begin position="180"/>
        <end position="237"/>
    </location>
</feature>
<evidence type="ECO:0000256" key="2">
    <source>
        <dbReference type="SAM" id="SignalP"/>
    </source>
</evidence>
<reference evidence="3 4" key="1">
    <citation type="journal article" date="2019" name="Nat. Med.">
        <title>A library of human gut bacterial isolates paired with longitudinal multiomics data enables mechanistic microbiome research.</title>
        <authorList>
            <person name="Poyet M."/>
            <person name="Groussin M."/>
            <person name="Gibbons S.M."/>
            <person name="Avila-Pacheco J."/>
            <person name="Jiang X."/>
            <person name="Kearney S.M."/>
            <person name="Perrotta A.R."/>
            <person name="Berdy B."/>
            <person name="Zhao S."/>
            <person name="Lieberman T.D."/>
            <person name="Swanson P.K."/>
            <person name="Smith M."/>
            <person name="Roesemann S."/>
            <person name="Alexander J.E."/>
            <person name="Rich S.A."/>
            <person name="Livny J."/>
            <person name="Vlamakis H."/>
            <person name="Clish C."/>
            <person name="Bullock K."/>
            <person name="Deik A."/>
            <person name="Scott J."/>
            <person name="Pierce K.A."/>
            <person name="Xavier R.J."/>
            <person name="Alm E.J."/>
        </authorList>
    </citation>
    <scope>NUCLEOTIDE SEQUENCE [LARGE SCALE GENOMIC DNA]</scope>
    <source>
        <strain evidence="3 4">BIOML-A3</strain>
    </source>
</reference>
<dbReference type="AlphaFoldDB" id="A0A844DZN1"/>
<organism evidence="3 4">
    <name type="scientific">Eubacterium ramulus</name>
    <dbReference type="NCBI Taxonomy" id="39490"/>
    <lineage>
        <taxon>Bacteria</taxon>
        <taxon>Bacillati</taxon>
        <taxon>Bacillota</taxon>
        <taxon>Clostridia</taxon>
        <taxon>Eubacteriales</taxon>
        <taxon>Eubacteriaceae</taxon>
        <taxon>Eubacterium</taxon>
    </lineage>
</organism>
<dbReference type="Proteomes" id="UP000431304">
    <property type="component" value="Unassembled WGS sequence"/>
</dbReference>
<dbReference type="EMBL" id="WKRA01000008">
    <property type="protein sequence ID" value="MSD15739.1"/>
    <property type="molecule type" value="Genomic_DNA"/>
</dbReference>
<sequence length="237" mass="24924">MKKKTYIALISALTISGAFLLNGCSFELPGTDATVSAGTELSAEKEILTDGNLQLYSRWYDASGEKLANATVTITNGNETVFEGTTDENGTLEMCTIPGNKELRCVVTNESGDQIAKSDILYKISDSYDSIMVYSTHGESDTLKVEVPASKQQLSVAIYLTDNKTLSHANITEYTAGTQADTSADGATDASTTDGTTDATPDPGAADTVTPDTAAQTMDPAQALPADPTTQQPVVTQ</sequence>
<dbReference type="RefSeq" id="WP_154314487.1">
    <property type="nucleotide sequence ID" value="NZ_CAXUGT010000008.1"/>
</dbReference>
<name>A0A844DZN1_EUBRA</name>
<protein>
    <submittedName>
        <fullName evidence="3">Uncharacterized protein</fullName>
    </submittedName>
</protein>